<evidence type="ECO:0000313" key="1">
    <source>
        <dbReference type="EMBL" id="KAK3801425.1"/>
    </source>
</evidence>
<comment type="caution">
    <text evidence="1">The sequence shown here is derived from an EMBL/GenBank/DDBJ whole genome shotgun (WGS) entry which is preliminary data.</text>
</comment>
<keyword evidence="2" id="KW-1185">Reference proteome</keyword>
<dbReference type="EMBL" id="JAWDGP010000319">
    <property type="protein sequence ID" value="KAK3801425.1"/>
    <property type="molecule type" value="Genomic_DNA"/>
</dbReference>
<protein>
    <submittedName>
        <fullName evidence="1">Uncharacterized protein</fullName>
    </submittedName>
</protein>
<gene>
    <name evidence="1" type="ORF">RRG08_041782</name>
</gene>
<evidence type="ECO:0000313" key="2">
    <source>
        <dbReference type="Proteomes" id="UP001283361"/>
    </source>
</evidence>
<reference evidence="1" key="1">
    <citation type="journal article" date="2023" name="G3 (Bethesda)">
        <title>A reference genome for the long-term kleptoplast-retaining sea slug Elysia crispata morphotype clarki.</title>
        <authorList>
            <person name="Eastman K.E."/>
            <person name="Pendleton A.L."/>
            <person name="Shaikh M.A."/>
            <person name="Suttiyut T."/>
            <person name="Ogas R."/>
            <person name="Tomko P."/>
            <person name="Gavelis G."/>
            <person name="Widhalm J.R."/>
            <person name="Wisecaver J.H."/>
        </authorList>
    </citation>
    <scope>NUCLEOTIDE SEQUENCE</scope>
    <source>
        <strain evidence="1">ECLA1</strain>
    </source>
</reference>
<dbReference type="Proteomes" id="UP001283361">
    <property type="component" value="Unassembled WGS sequence"/>
</dbReference>
<name>A0AAE1B8A3_9GAST</name>
<sequence length="151" mass="17197">MDNALQFYVRENSVTQEALDAIEELPRTVWKASTFAVYEEFSESSGRIGSSISLEKGNFPATCAVVRSRPQDGRWAQHTQTHHCLVNKLLDVTKPSSSSVFQGRLQAKHEIDRHQLKHLEIAHCRPQWLEICVNCHRDELLNGSQGEEELL</sequence>
<dbReference type="AlphaFoldDB" id="A0AAE1B8A3"/>
<proteinExistence type="predicted"/>
<organism evidence="1 2">
    <name type="scientific">Elysia crispata</name>
    <name type="common">lettuce slug</name>
    <dbReference type="NCBI Taxonomy" id="231223"/>
    <lineage>
        <taxon>Eukaryota</taxon>
        <taxon>Metazoa</taxon>
        <taxon>Spiralia</taxon>
        <taxon>Lophotrochozoa</taxon>
        <taxon>Mollusca</taxon>
        <taxon>Gastropoda</taxon>
        <taxon>Heterobranchia</taxon>
        <taxon>Euthyneura</taxon>
        <taxon>Panpulmonata</taxon>
        <taxon>Sacoglossa</taxon>
        <taxon>Placobranchoidea</taxon>
        <taxon>Plakobranchidae</taxon>
        <taxon>Elysia</taxon>
    </lineage>
</organism>
<accession>A0AAE1B8A3</accession>